<name>A0ABR3U3E3_9PEZI</name>
<dbReference type="InterPro" id="IPR036412">
    <property type="entry name" value="HAD-like_sf"/>
</dbReference>
<organism evidence="1 2">
    <name type="scientific">Diplodia intermedia</name>
    <dbReference type="NCBI Taxonomy" id="856260"/>
    <lineage>
        <taxon>Eukaryota</taxon>
        <taxon>Fungi</taxon>
        <taxon>Dikarya</taxon>
        <taxon>Ascomycota</taxon>
        <taxon>Pezizomycotina</taxon>
        <taxon>Dothideomycetes</taxon>
        <taxon>Dothideomycetes incertae sedis</taxon>
        <taxon>Botryosphaeriales</taxon>
        <taxon>Botryosphaeriaceae</taxon>
        <taxon>Diplodia</taxon>
    </lineage>
</organism>
<dbReference type="InterPro" id="IPR023214">
    <property type="entry name" value="HAD_sf"/>
</dbReference>
<protein>
    <recommendedName>
        <fullName evidence="3">Haloacid dehalogenase</fullName>
    </recommendedName>
</protein>
<dbReference type="EMBL" id="JAKEKT020000004">
    <property type="protein sequence ID" value="KAL1650307.1"/>
    <property type="molecule type" value="Genomic_DNA"/>
</dbReference>
<keyword evidence="2" id="KW-1185">Reference proteome</keyword>
<sequence>MPNPKPSRKNLLIAFDAFGTLFTPRAPIGALYGEIARKHGICNDVSDEEIMRSFKRVTWRIVDEDGNMRLTINPNGNAAYKHNAKERPNFGKEVGMDPTAWWSSQSPESAAPPTLPHRLVPDLLTRFASRDGYMLYDDVIPLFASLRAARSHSRSPNPTTTTATKHRKIVTAVLTNSDDRVAGILRSFGLRVGHTDPKVVEEVAVASAKVGQEQAIATPPPPPPPPTTMTMLKNEDVEALGENDIDFVLTSYDCGYEKPHRAIFDAARRLAAARYAGDGAGEVGKETGREDEDVGEWEAVYVGDEVDKDVVGAENAGWELAFLVDREGLVRDAGGVVRRHDVGGEGEQEVRILRDLKELKRYVLS</sequence>
<evidence type="ECO:0000313" key="1">
    <source>
        <dbReference type="EMBL" id="KAL1650307.1"/>
    </source>
</evidence>
<dbReference type="Gene3D" id="1.10.150.720">
    <property type="entry name" value="Haloacid dehalogenase-like hydrolase"/>
    <property type="match status" value="1"/>
</dbReference>
<reference evidence="1 2" key="1">
    <citation type="journal article" date="2023" name="Plant Dis.">
        <title>First Report of Diplodia intermedia Causing Canker and Dieback Diseases on Apple Trees in Canada.</title>
        <authorList>
            <person name="Ellouze W."/>
            <person name="Ilyukhin E."/>
            <person name="Sulman M."/>
            <person name="Ali S."/>
        </authorList>
    </citation>
    <scope>NUCLEOTIDE SEQUENCE [LARGE SCALE GENOMIC DNA]</scope>
    <source>
        <strain evidence="1 2">M45-28</strain>
    </source>
</reference>
<dbReference type="InterPro" id="IPR044924">
    <property type="entry name" value="HAD-SF_hydro_IA_REG-2-like_cap"/>
</dbReference>
<evidence type="ECO:0008006" key="3">
    <source>
        <dbReference type="Google" id="ProtNLM"/>
    </source>
</evidence>
<dbReference type="PANTHER" id="PTHR46191:SF2">
    <property type="entry name" value="HALOACID DEHALOGENASE-LIKE HYDROLASE DOMAIN-CONTAINING PROTEIN 3"/>
    <property type="match status" value="1"/>
</dbReference>
<proteinExistence type="predicted"/>
<dbReference type="Pfam" id="PF13242">
    <property type="entry name" value="Hydrolase_like"/>
    <property type="match status" value="1"/>
</dbReference>
<evidence type="ECO:0000313" key="2">
    <source>
        <dbReference type="Proteomes" id="UP001521184"/>
    </source>
</evidence>
<dbReference type="PANTHER" id="PTHR46191">
    <property type="match status" value="1"/>
</dbReference>
<dbReference type="InterPro" id="IPR051828">
    <property type="entry name" value="HAD-like_hydrolase_domain"/>
</dbReference>
<dbReference type="Proteomes" id="UP001521184">
    <property type="component" value="Unassembled WGS sequence"/>
</dbReference>
<accession>A0ABR3U3E3</accession>
<gene>
    <name evidence="1" type="ORF">SLS58_001120</name>
</gene>
<dbReference type="Gene3D" id="3.40.50.1000">
    <property type="entry name" value="HAD superfamily/HAD-like"/>
    <property type="match status" value="1"/>
</dbReference>
<dbReference type="SUPFAM" id="SSF56784">
    <property type="entry name" value="HAD-like"/>
    <property type="match status" value="1"/>
</dbReference>
<comment type="caution">
    <text evidence="1">The sequence shown here is derived from an EMBL/GenBank/DDBJ whole genome shotgun (WGS) entry which is preliminary data.</text>
</comment>